<dbReference type="SUPFAM" id="SSF47336">
    <property type="entry name" value="ACP-like"/>
    <property type="match status" value="1"/>
</dbReference>
<dbReference type="PANTHER" id="PTHR22754:SF32">
    <property type="entry name" value="DISCO-INTERACTING PROTEIN 2"/>
    <property type="match status" value="1"/>
</dbReference>
<keyword evidence="2" id="KW-0596">Phosphopantetheine</keyword>
<dbReference type="Gene3D" id="3.40.50.12780">
    <property type="entry name" value="N-terminal domain of ligase-like"/>
    <property type="match status" value="1"/>
</dbReference>
<dbReference type="Pfam" id="PF23024">
    <property type="entry name" value="AMP-dom_DIP2-like"/>
    <property type="match status" value="1"/>
</dbReference>
<name>A0ABP5RK69_9ACTN</name>
<accession>A0ABP5RK69</accession>
<dbReference type="PROSITE" id="PS00012">
    <property type="entry name" value="PHOSPHOPANTETHEINE"/>
    <property type="match status" value="1"/>
</dbReference>
<reference evidence="9" key="1">
    <citation type="journal article" date="2019" name="Int. J. Syst. Evol. Microbiol.">
        <title>The Global Catalogue of Microorganisms (GCM) 10K type strain sequencing project: providing services to taxonomists for standard genome sequencing and annotation.</title>
        <authorList>
            <consortium name="The Broad Institute Genomics Platform"/>
            <consortium name="The Broad Institute Genome Sequencing Center for Infectious Disease"/>
            <person name="Wu L."/>
            <person name="Ma J."/>
        </authorList>
    </citation>
    <scope>NUCLEOTIDE SEQUENCE [LARGE SCALE GENOMIC DNA]</scope>
    <source>
        <strain evidence="9">JCM 7356</strain>
    </source>
</reference>
<dbReference type="InterPro" id="IPR042099">
    <property type="entry name" value="ANL_N_sf"/>
</dbReference>
<evidence type="ECO:0000256" key="1">
    <source>
        <dbReference type="ARBA" id="ARBA00006432"/>
    </source>
</evidence>
<dbReference type="Pfam" id="PF00501">
    <property type="entry name" value="AMP-binding"/>
    <property type="match status" value="1"/>
</dbReference>
<dbReference type="PROSITE" id="PS50075">
    <property type="entry name" value="CARRIER"/>
    <property type="match status" value="1"/>
</dbReference>
<dbReference type="CDD" id="cd05931">
    <property type="entry name" value="FAAL"/>
    <property type="match status" value="1"/>
</dbReference>
<keyword evidence="5" id="KW-0276">Fatty acid metabolism</keyword>
<evidence type="ECO:0000256" key="6">
    <source>
        <dbReference type="ARBA" id="ARBA00023098"/>
    </source>
</evidence>
<dbReference type="InterPro" id="IPR040097">
    <property type="entry name" value="FAAL/FAAC"/>
</dbReference>
<keyword evidence="3" id="KW-0597">Phosphoprotein</keyword>
<dbReference type="InterPro" id="IPR006162">
    <property type="entry name" value="Ppantetheine_attach_site"/>
</dbReference>
<dbReference type="EMBL" id="BAAATR010000030">
    <property type="protein sequence ID" value="GAA2264429.1"/>
    <property type="molecule type" value="Genomic_DNA"/>
</dbReference>
<dbReference type="InterPro" id="IPR045851">
    <property type="entry name" value="AMP-bd_C_sf"/>
</dbReference>
<dbReference type="InterPro" id="IPR020845">
    <property type="entry name" value="AMP-binding_CS"/>
</dbReference>
<dbReference type="Gene3D" id="3.30.300.30">
    <property type="match status" value="1"/>
</dbReference>
<dbReference type="PROSITE" id="PS00455">
    <property type="entry name" value="AMP_BINDING"/>
    <property type="match status" value="1"/>
</dbReference>
<dbReference type="Pfam" id="PF00550">
    <property type="entry name" value="PP-binding"/>
    <property type="match status" value="1"/>
</dbReference>
<organism evidence="8 9">
    <name type="scientific">Kitasatospora cystarginea</name>
    <dbReference type="NCBI Taxonomy" id="58350"/>
    <lineage>
        <taxon>Bacteria</taxon>
        <taxon>Bacillati</taxon>
        <taxon>Actinomycetota</taxon>
        <taxon>Actinomycetes</taxon>
        <taxon>Kitasatosporales</taxon>
        <taxon>Streptomycetaceae</taxon>
        <taxon>Kitasatospora</taxon>
    </lineage>
</organism>
<proteinExistence type="inferred from homology"/>
<dbReference type="InterPro" id="IPR000873">
    <property type="entry name" value="AMP-dep_synth/lig_dom"/>
</dbReference>
<sequence>MSKKSAGPGTEDLNGLLRWRAEHEPESITYTFLDGFLDCDTWREQSLTNAELHRRARALAARIQQNAKRGDRVLVLNHPGLDYVVGIYGSMLAGTVAVPAYPPETTRLNRGLERIRAIVADAQPSCVLIDDETAGTLGESLRSEVAAVERIVSPAVDPALADTWVAPDIAPGDLAVLQYTSGSTGQPKGVMLSHRNLLENLRAGRDAYGVEGRMNGVFWLPPYHDMGLIGGILMALFCGGRARLLAPFAFLRDPLRWVRTMSRYGAYVSAAPNFAYELAAQAAESAPEEISTLDLSQWRVAISGAEPVRSETMSRFARAFAPAGFRRDSFRPSFGLAENTLVVTAQTGGSSLARLDAAELERNQVREAAPGATARVVVGCGASADPRQRVEIVDPGTLERCPAGTVGEIWVSGGSVAQGYWRRAEESDSVFRASLAGTGEGPFLRTGDLGFLRAGELFVTGRLKDLIILRGRNHYPHDLERTAEQAHPRISSGRCVAFSVSADGEEALVLALAAAPRTSEEERSAIAEAVRDRVGELHEIAVREIVFVPRGGIRRTSSGKLQRSAVRAAYLAGEYPREDRARTPYTAPRDEIERTVADAWGRVLGVERVGIHDRFFELGGDSLKAAQLLGDLNTRLGHRLTLSDVAAVHTVEEFAALLGRDEAKQLRVSTDVQVDLG</sequence>
<keyword evidence="6" id="KW-0443">Lipid metabolism</keyword>
<feature type="domain" description="Carrier" evidence="7">
    <location>
        <begin position="587"/>
        <end position="662"/>
    </location>
</feature>
<comment type="similarity">
    <text evidence="1">Belongs to the ATP-dependent AMP-binding enzyme family.</text>
</comment>
<keyword evidence="9" id="KW-1185">Reference proteome</keyword>
<dbReference type="Proteomes" id="UP001500305">
    <property type="component" value="Unassembled WGS sequence"/>
</dbReference>
<evidence type="ECO:0000256" key="4">
    <source>
        <dbReference type="ARBA" id="ARBA00022598"/>
    </source>
</evidence>
<dbReference type="InterPro" id="IPR036736">
    <property type="entry name" value="ACP-like_sf"/>
</dbReference>
<evidence type="ECO:0000256" key="2">
    <source>
        <dbReference type="ARBA" id="ARBA00022450"/>
    </source>
</evidence>
<dbReference type="InterPro" id="IPR025110">
    <property type="entry name" value="AMP-bd_C"/>
</dbReference>
<dbReference type="InterPro" id="IPR009081">
    <property type="entry name" value="PP-bd_ACP"/>
</dbReference>
<dbReference type="PANTHER" id="PTHR22754">
    <property type="entry name" value="DISCO-INTERACTING PROTEIN 2 DIP2 -RELATED"/>
    <property type="match status" value="1"/>
</dbReference>
<evidence type="ECO:0000256" key="5">
    <source>
        <dbReference type="ARBA" id="ARBA00022832"/>
    </source>
</evidence>
<dbReference type="InterPro" id="IPR029058">
    <property type="entry name" value="AB_hydrolase_fold"/>
</dbReference>
<dbReference type="RefSeq" id="WP_344639316.1">
    <property type="nucleotide sequence ID" value="NZ_BAAATR010000030.1"/>
</dbReference>
<evidence type="ECO:0000313" key="9">
    <source>
        <dbReference type="Proteomes" id="UP001500305"/>
    </source>
</evidence>
<evidence type="ECO:0000256" key="3">
    <source>
        <dbReference type="ARBA" id="ARBA00022553"/>
    </source>
</evidence>
<dbReference type="Gene3D" id="3.40.50.1820">
    <property type="entry name" value="alpha/beta hydrolase"/>
    <property type="match status" value="1"/>
</dbReference>
<dbReference type="SUPFAM" id="SSF56801">
    <property type="entry name" value="Acetyl-CoA synthetase-like"/>
    <property type="match status" value="1"/>
</dbReference>
<evidence type="ECO:0000313" key="8">
    <source>
        <dbReference type="EMBL" id="GAA2264429.1"/>
    </source>
</evidence>
<protein>
    <recommendedName>
        <fullName evidence="7">Carrier domain-containing protein</fullName>
    </recommendedName>
</protein>
<evidence type="ECO:0000259" key="7">
    <source>
        <dbReference type="PROSITE" id="PS50075"/>
    </source>
</evidence>
<keyword evidence="4" id="KW-0436">Ligase</keyword>
<comment type="caution">
    <text evidence="8">The sequence shown here is derived from an EMBL/GenBank/DDBJ whole genome shotgun (WGS) entry which is preliminary data.</text>
</comment>
<gene>
    <name evidence="8" type="ORF">GCM10010430_56360</name>
</gene>